<keyword evidence="6" id="KW-0862">Zinc</keyword>
<keyword evidence="4" id="KW-0677">Repeat</keyword>
<dbReference type="SMART" id="SM00355">
    <property type="entry name" value="ZnF_C2H2"/>
    <property type="match status" value="3"/>
</dbReference>
<dbReference type="InterPro" id="IPR013087">
    <property type="entry name" value="Znf_C2H2_type"/>
</dbReference>
<dbReference type="FunFam" id="3.30.160.60:FF:000508">
    <property type="entry name" value="Myeloid zinc finger 1"/>
    <property type="match status" value="1"/>
</dbReference>
<dbReference type="Pfam" id="PF13894">
    <property type="entry name" value="zf-C2H2_4"/>
    <property type="match status" value="1"/>
</dbReference>
<dbReference type="InterPro" id="IPR024445">
    <property type="entry name" value="Tnp_ISXO2-like"/>
</dbReference>
<dbReference type="FunFam" id="3.30.160.60:FF:002343">
    <property type="entry name" value="Zinc finger protein 33A"/>
    <property type="match status" value="1"/>
</dbReference>
<organism evidence="13 14">
    <name type="scientific">Octopus vulgaris</name>
    <name type="common">Common octopus</name>
    <dbReference type="NCBI Taxonomy" id="6645"/>
    <lineage>
        <taxon>Eukaryota</taxon>
        <taxon>Metazoa</taxon>
        <taxon>Spiralia</taxon>
        <taxon>Lophotrochozoa</taxon>
        <taxon>Mollusca</taxon>
        <taxon>Cephalopoda</taxon>
        <taxon>Coleoidea</taxon>
        <taxon>Octopodiformes</taxon>
        <taxon>Octopoda</taxon>
        <taxon>Incirrata</taxon>
        <taxon>Octopodidae</taxon>
        <taxon>Octopus</taxon>
    </lineage>
</organism>
<dbReference type="SMART" id="SM01126">
    <property type="entry name" value="DDE_Tnp_IS1595"/>
    <property type="match status" value="1"/>
</dbReference>
<evidence type="ECO:0000256" key="10">
    <source>
        <dbReference type="ARBA" id="ARBA00023242"/>
    </source>
</evidence>
<keyword evidence="8" id="KW-0238">DNA-binding</keyword>
<keyword evidence="9" id="KW-0804">Transcription</keyword>
<dbReference type="GO" id="GO:0042802">
    <property type="term" value="F:identical protein binding"/>
    <property type="evidence" value="ECO:0007669"/>
    <property type="project" value="UniProtKB-ARBA"/>
</dbReference>
<evidence type="ECO:0000256" key="8">
    <source>
        <dbReference type="ARBA" id="ARBA00023125"/>
    </source>
</evidence>
<accession>A0AA36FIQ5</accession>
<evidence type="ECO:0000256" key="2">
    <source>
        <dbReference type="ARBA" id="ARBA00006991"/>
    </source>
</evidence>
<keyword evidence="7" id="KW-0805">Transcription regulation</keyword>
<dbReference type="GO" id="GO:0008270">
    <property type="term" value="F:zinc ion binding"/>
    <property type="evidence" value="ECO:0007669"/>
    <property type="project" value="UniProtKB-KW"/>
</dbReference>
<evidence type="ECO:0000259" key="12">
    <source>
        <dbReference type="PROSITE" id="PS50157"/>
    </source>
</evidence>
<reference evidence="13" key="1">
    <citation type="submission" date="2023-08" db="EMBL/GenBank/DDBJ databases">
        <authorList>
            <person name="Alioto T."/>
            <person name="Alioto T."/>
            <person name="Gomez Garrido J."/>
        </authorList>
    </citation>
    <scope>NUCLEOTIDE SEQUENCE</scope>
</reference>
<dbReference type="GO" id="GO:0005634">
    <property type="term" value="C:nucleus"/>
    <property type="evidence" value="ECO:0007669"/>
    <property type="project" value="UniProtKB-SubCell"/>
</dbReference>
<keyword evidence="5 11" id="KW-0863">Zinc-finger</keyword>
<sequence>MSPRGRRLSPKTLCTDIVDDEKTIRESWTFCELVQHISTNDKAIEWLAKYKLISNSVTCPACGNPCTIIGYKQGIDGKRWRCPNHNFSRSIRKGSVFENSRLSLTTFTWLMYMWSRDYLLFEMAHETNVCMKSIIDLIRLVRELLERFLEDHPAELGDVPPEIGGFDLETGEPKIVEIDVTKFVKSKRNEKKHAKEFWVFGGIERGSEKCFLVPIEYQNKEAFEAAIIRWILPGTLIVSDIWAEYLEIDQIQQGIYTHELIDYNDSEDTEIHTRNIDNKLRQHNRIHTGGNLLHCGICGKSFRENSKLIIHRRSHTGEKPFCCDLCGKSFVTNNNLLTHRRKHSVLYSTNENTLHCEICSKSFVHNSDLKRHKKTHDEGKPFKCEA</sequence>
<feature type="domain" description="C2H2-type" evidence="12">
    <location>
        <begin position="354"/>
        <end position="381"/>
    </location>
</feature>
<comment type="subcellular location">
    <subcellularLocation>
        <location evidence="1">Nucleus</location>
    </subcellularLocation>
</comment>
<evidence type="ECO:0000256" key="11">
    <source>
        <dbReference type="PROSITE-ProRule" id="PRU00042"/>
    </source>
</evidence>
<dbReference type="PROSITE" id="PS00028">
    <property type="entry name" value="ZINC_FINGER_C2H2_1"/>
    <property type="match status" value="3"/>
</dbReference>
<evidence type="ECO:0000256" key="5">
    <source>
        <dbReference type="ARBA" id="ARBA00022771"/>
    </source>
</evidence>
<feature type="domain" description="C2H2-type" evidence="12">
    <location>
        <begin position="293"/>
        <end position="320"/>
    </location>
</feature>
<evidence type="ECO:0000313" key="13">
    <source>
        <dbReference type="EMBL" id="CAI9735743.1"/>
    </source>
</evidence>
<keyword evidence="10" id="KW-0539">Nucleus</keyword>
<evidence type="ECO:0000313" key="14">
    <source>
        <dbReference type="Proteomes" id="UP001162480"/>
    </source>
</evidence>
<comment type="similarity">
    <text evidence="2">Belongs to the krueppel C2H2-type zinc-finger protein family.</text>
</comment>
<name>A0AA36FIQ5_OCTVU</name>
<dbReference type="PANTHER" id="PTHR24381:SF393">
    <property type="entry name" value="CHROMATIN-LINKED ADAPTOR FOR MSL PROTEINS, ISOFORM B"/>
    <property type="match status" value="1"/>
</dbReference>
<evidence type="ECO:0000256" key="4">
    <source>
        <dbReference type="ARBA" id="ARBA00022737"/>
    </source>
</evidence>
<dbReference type="AlphaFoldDB" id="A0AA36FIQ5"/>
<dbReference type="Gene3D" id="3.30.160.60">
    <property type="entry name" value="Classic Zinc Finger"/>
    <property type="match status" value="3"/>
</dbReference>
<dbReference type="Proteomes" id="UP001162480">
    <property type="component" value="Chromosome 18"/>
</dbReference>
<dbReference type="Pfam" id="PF00096">
    <property type="entry name" value="zf-C2H2"/>
    <property type="match status" value="2"/>
</dbReference>
<dbReference type="EMBL" id="OX597831">
    <property type="protein sequence ID" value="CAI9735743.1"/>
    <property type="molecule type" value="Genomic_DNA"/>
</dbReference>
<gene>
    <name evidence="13" type="ORF">OCTVUL_1B010148</name>
</gene>
<keyword evidence="14" id="KW-1185">Reference proteome</keyword>
<dbReference type="PANTHER" id="PTHR24381">
    <property type="entry name" value="ZINC FINGER PROTEIN"/>
    <property type="match status" value="1"/>
</dbReference>
<protein>
    <submittedName>
        <fullName evidence="13">XP_029646066.1uncharacterized protein LOC115219899</fullName>
    </submittedName>
</protein>
<dbReference type="PROSITE" id="PS50157">
    <property type="entry name" value="ZINC_FINGER_C2H2_2"/>
    <property type="match status" value="3"/>
</dbReference>
<proteinExistence type="inferred from homology"/>
<keyword evidence="3" id="KW-0479">Metal-binding</keyword>
<evidence type="ECO:0000256" key="6">
    <source>
        <dbReference type="ARBA" id="ARBA00022833"/>
    </source>
</evidence>
<evidence type="ECO:0000256" key="7">
    <source>
        <dbReference type="ARBA" id="ARBA00023015"/>
    </source>
</evidence>
<evidence type="ECO:0000256" key="3">
    <source>
        <dbReference type="ARBA" id="ARBA00022723"/>
    </source>
</evidence>
<dbReference type="SUPFAM" id="SSF57667">
    <property type="entry name" value="beta-beta-alpha zinc fingers"/>
    <property type="match status" value="2"/>
</dbReference>
<dbReference type="GO" id="GO:0000977">
    <property type="term" value="F:RNA polymerase II transcription regulatory region sequence-specific DNA binding"/>
    <property type="evidence" value="ECO:0007669"/>
    <property type="project" value="TreeGrafter"/>
</dbReference>
<dbReference type="GO" id="GO:0000981">
    <property type="term" value="F:DNA-binding transcription factor activity, RNA polymerase II-specific"/>
    <property type="evidence" value="ECO:0007669"/>
    <property type="project" value="TreeGrafter"/>
</dbReference>
<dbReference type="FunFam" id="3.30.160.60:FF:000446">
    <property type="entry name" value="Zinc finger protein"/>
    <property type="match status" value="1"/>
</dbReference>
<evidence type="ECO:0000256" key="9">
    <source>
        <dbReference type="ARBA" id="ARBA00023163"/>
    </source>
</evidence>
<dbReference type="InterPro" id="IPR036236">
    <property type="entry name" value="Znf_C2H2_sf"/>
</dbReference>
<evidence type="ECO:0000256" key="1">
    <source>
        <dbReference type="ARBA" id="ARBA00004123"/>
    </source>
</evidence>
<feature type="domain" description="C2H2-type" evidence="12">
    <location>
        <begin position="321"/>
        <end position="344"/>
    </location>
</feature>